<organism evidence="2 3">
    <name type="scientific">Aurantimonas coralicida</name>
    <dbReference type="NCBI Taxonomy" id="182270"/>
    <lineage>
        <taxon>Bacteria</taxon>
        <taxon>Pseudomonadati</taxon>
        <taxon>Pseudomonadota</taxon>
        <taxon>Alphaproteobacteria</taxon>
        <taxon>Hyphomicrobiales</taxon>
        <taxon>Aurantimonadaceae</taxon>
        <taxon>Aurantimonas</taxon>
    </lineage>
</organism>
<dbReference type="GO" id="GO:0005198">
    <property type="term" value="F:structural molecule activity"/>
    <property type="evidence" value="ECO:0007669"/>
    <property type="project" value="InterPro"/>
</dbReference>
<dbReference type="InterPro" id="IPR006429">
    <property type="entry name" value="Phage_lambda_portal"/>
</dbReference>
<dbReference type="Pfam" id="PF05136">
    <property type="entry name" value="Phage_portal_2"/>
    <property type="match status" value="1"/>
</dbReference>
<accession>A0A9C9NFF0</accession>
<gene>
    <name evidence="2" type="ORF">ENH89_07530</name>
</gene>
<dbReference type="AlphaFoldDB" id="A0A9C9NFF0"/>
<dbReference type="Proteomes" id="UP000885680">
    <property type="component" value="Unassembled WGS sequence"/>
</dbReference>
<name>A0A9C9NFF0_9HYPH</name>
<comment type="caution">
    <text evidence="2">The sequence shown here is derived from an EMBL/GenBank/DDBJ whole genome shotgun (WGS) entry which is preliminary data.</text>
</comment>
<protein>
    <submittedName>
        <fullName evidence="2">Phage portal protein</fullName>
    </submittedName>
</protein>
<reference evidence="2" key="1">
    <citation type="journal article" date="2020" name="mSystems">
        <title>Genome- and Community-Level Interaction Insights into Carbon Utilization and Element Cycling Functions of Hydrothermarchaeota in Hydrothermal Sediment.</title>
        <authorList>
            <person name="Zhou Z."/>
            <person name="Liu Y."/>
            <person name="Xu W."/>
            <person name="Pan J."/>
            <person name="Luo Z.H."/>
            <person name="Li M."/>
        </authorList>
    </citation>
    <scope>NUCLEOTIDE SEQUENCE</scope>
    <source>
        <strain evidence="2">HyVt-347</strain>
    </source>
</reference>
<sequence length="527" mass="57899">MNPNCYIGRVTFKPGFQPGASASKPLPAYDAGAGTSRRQSSWLATSSGVNTALIGHVATLRNRARDQIRKNPWAGQIISSFVANAIGTGIKPKSKHPREAVRETLHAAWLDWTDESDTEGVGNFYAQQALVVRGLFESGETFVRLRPRRLGEGPEVPLQLQVIEADHVPLFENRLLPGRNIVIAGVEFDAQGRRVAYHMYREHPGEFLSARPRGLELERVPAAEILHVFERQRPGQVRGAPRLAAVLARLHDLDQYEDAELVRKKVTALFAGFITPGLDVDHVPLVERAPDKDGWEAPAFEPGLMSILPAGSEITFAAPAEVGTTYDPFMKWNLRAAAAGAGVTYEQATGDLSDVNFSSIRAGLLEFRRGIEQFQQATPVRQLNRPVWRLWLEQAALAGVIDASDFLADRGAYQRVQWIGQGWQWVDPEKEQKAAVREIRAGMTSRARVIAARGDDIEEIDREIAEDKKRGDGLGLVLDSDPSAVSLTGTTQAKPAGSALPDPTEEAASLAAIALVVVKRSRRRRER</sequence>
<dbReference type="NCBIfam" id="TIGR01539">
    <property type="entry name" value="portal_lambda"/>
    <property type="match status" value="1"/>
</dbReference>
<evidence type="ECO:0000313" key="2">
    <source>
        <dbReference type="EMBL" id="HEU00193.1"/>
    </source>
</evidence>
<feature type="compositionally biased region" description="Polar residues" evidence="1">
    <location>
        <begin position="483"/>
        <end position="493"/>
    </location>
</feature>
<evidence type="ECO:0000256" key="1">
    <source>
        <dbReference type="SAM" id="MobiDB-lite"/>
    </source>
</evidence>
<dbReference type="GO" id="GO:0019068">
    <property type="term" value="P:virion assembly"/>
    <property type="evidence" value="ECO:0007669"/>
    <property type="project" value="InterPro"/>
</dbReference>
<feature type="non-terminal residue" evidence="2">
    <location>
        <position position="527"/>
    </location>
</feature>
<evidence type="ECO:0000313" key="3">
    <source>
        <dbReference type="Proteomes" id="UP000885680"/>
    </source>
</evidence>
<proteinExistence type="predicted"/>
<feature type="region of interest" description="Disordered" evidence="1">
    <location>
        <begin position="480"/>
        <end position="504"/>
    </location>
</feature>
<dbReference type="EMBL" id="DRGN01000103">
    <property type="protein sequence ID" value="HEU00193.1"/>
    <property type="molecule type" value="Genomic_DNA"/>
</dbReference>